<dbReference type="RefSeq" id="WP_090204429.1">
    <property type="nucleotide sequence ID" value="NZ_LT629777.1"/>
</dbReference>
<accession>A0A1H1T8G6</accession>
<dbReference type="EMBL" id="LT629777">
    <property type="protein sequence ID" value="SDS56458.1"/>
    <property type="molecule type" value="Genomic_DNA"/>
</dbReference>
<dbReference type="SUPFAM" id="SSF54523">
    <property type="entry name" value="Pili subunits"/>
    <property type="match status" value="1"/>
</dbReference>
<dbReference type="GeneID" id="300206977"/>
<evidence type="ECO:0008006" key="3">
    <source>
        <dbReference type="Google" id="ProtNLM"/>
    </source>
</evidence>
<evidence type="ECO:0000313" key="1">
    <source>
        <dbReference type="EMBL" id="SDS56458.1"/>
    </source>
</evidence>
<name>A0A1H1T8G6_9PSED</name>
<organism evidence="1 2">
    <name type="scientific">Pseudomonas asplenii</name>
    <dbReference type="NCBI Taxonomy" id="53407"/>
    <lineage>
        <taxon>Bacteria</taxon>
        <taxon>Pseudomonadati</taxon>
        <taxon>Pseudomonadota</taxon>
        <taxon>Gammaproteobacteria</taxon>
        <taxon>Pseudomonadales</taxon>
        <taxon>Pseudomonadaceae</taxon>
        <taxon>Pseudomonas</taxon>
    </lineage>
</organism>
<reference evidence="2" key="1">
    <citation type="submission" date="2016-10" db="EMBL/GenBank/DDBJ databases">
        <authorList>
            <person name="Varghese N."/>
            <person name="Submissions S."/>
        </authorList>
    </citation>
    <scope>NUCLEOTIDE SEQUENCE [LARGE SCALE GENOMIC DNA]</scope>
    <source>
        <strain evidence="2">ATCC 23835</strain>
    </source>
</reference>
<dbReference type="InterPro" id="IPR045584">
    <property type="entry name" value="Pilin-like"/>
</dbReference>
<proteinExistence type="predicted"/>
<dbReference type="AlphaFoldDB" id="A0A1H1T8G6"/>
<dbReference type="Proteomes" id="UP000199524">
    <property type="component" value="Chromosome I"/>
</dbReference>
<keyword evidence="2" id="KW-1185">Reference proteome</keyword>
<sequence length="147" mass="16719">MGLLVSVAIVAVLLMEVGVLWSTRLRREREAQLLAQGEEIRRAIGLYYESQSRQYPKTLEDLLLDRRQPTLKRYLRRVYPDPLSGSANWGIIPGPGETIMGVFSQAAGQPLKQGNFRQHQESFTGQGSYQGWQFLYRPGQSNPPKRT</sequence>
<evidence type="ECO:0000313" key="2">
    <source>
        <dbReference type="Proteomes" id="UP000199524"/>
    </source>
</evidence>
<protein>
    <recommendedName>
        <fullName evidence="3">Type II secretory pathway, pseudopilin PulG</fullName>
    </recommendedName>
</protein>
<gene>
    <name evidence="1" type="ORF">SAMN05216598_1981</name>
</gene>